<feature type="transmembrane region" description="Helical" evidence="1">
    <location>
        <begin position="9"/>
        <end position="30"/>
    </location>
</feature>
<keyword evidence="1" id="KW-1133">Transmembrane helix</keyword>
<dbReference type="RefSeq" id="WP_187560505.1">
    <property type="nucleotide sequence ID" value="NZ_JACGWS010000001.1"/>
</dbReference>
<dbReference type="InterPro" id="IPR045749">
    <property type="entry name" value="DUF6090"/>
</dbReference>
<gene>
    <name evidence="2" type="ORF">H2O64_02240</name>
</gene>
<evidence type="ECO:0000313" key="3">
    <source>
        <dbReference type="Proteomes" id="UP000619238"/>
    </source>
</evidence>
<evidence type="ECO:0000313" key="2">
    <source>
        <dbReference type="EMBL" id="MBC8753473.1"/>
    </source>
</evidence>
<sequence length="222" mass="25869">MKENKIKKYLLYAIGEIILVVIGILIAVSINNWKNAKNKKVVEQNLYGDLIQELQNDLSDVEGNRQYNSKYLARYAKASNIILHDSLRQLTDTLGIIATELIFFSDFKNEESAYSKLATSGQLELISNKEILMRLQNMGMLYSYINRLEKNQEQYMYSVVPKISEYIQMKPFQVMKPAELYDYKFHNDIEIMIMIGKEKDGLYTQAETDLRNLIKLLKTELN</sequence>
<dbReference type="EMBL" id="JACGWS010000001">
    <property type="protein sequence ID" value="MBC8753473.1"/>
    <property type="molecule type" value="Genomic_DNA"/>
</dbReference>
<comment type="caution">
    <text evidence="2">The sequence shown here is derived from an EMBL/GenBank/DDBJ whole genome shotgun (WGS) entry which is preliminary data.</text>
</comment>
<keyword evidence="1" id="KW-0472">Membrane</keyword>
<dbReference type="Pfam" id="PF19578">
    <property type="entry name" value="DUF6090"/>
    <property type="match status" value="1"/>
</dbReference>
<protein>
    <submittedName>
        <fullName evidence="2">Uncharacterized protein</fullName>
    </submittedName>
</protein>
<keyword evidence="1" id="KW-0812">Transmembrane</keyword>
<accession>A0ABR7Q4V1</accession>
<proteinExistence type="predicted"/>
<name>A0ABR7Q4V1_9FLAO</name>
<evidence type="ECO:0000256" key="1">
    <source>
        <dbReference type="SAM" id="Phobius"/>
    </source>
</evidence>
<dbReference type="Proteomes" id="UP000619238">
    <property type="component" value="Unassembled WGS sequence"/>
</dbReference>
<keyword evidence="3" id="KW-1185">Reference proteome</keyword>
<organism evidence="2 3">
    <name type="scientific">Kordia aestuariivivens</name>
    <dbReference type="NCBI Taxonomy" id="2759037"/>
    <lineage>
        <taxon>Bacteria</taxon>
        <taxon>Pseudomonadati</taxon>
        <taxon>Bacteroidota</taxon>
        <taxon>Flavobacteriia</taxon>
        <taxon>Flavobacteriales</taxon>
        <taxon>Flavobacteriaceae</taxon>
        <taxon>Kordia</taxon>
    </lineage>
</organism>
<reference evidence="2 3" key="1">
    <citation type="submission" date="2020-07" db="EMBL/GenBank/DDBJ databases">
        <title>Description of Kordia aestuariivivens sp. nov., isolated from a tidal flat.</title>
        <authorList>
            <person name="Park S."/>
            <person name="Yoon J.-H."/>
        </authorList>
    </citation>
    <scope>NUCLEOTIDE SEQUENCE [LARGE SCALE GENOMIC DNA]</scope>
    <source>
        <strain evidence="2 3">YSTF-M3</strain>
    </source>
</reference>